<accession>A0A0G1S0H6</accession>
<evidence type="ECO:0000313" key="1">
    <source>
        <dbReference type="EMBL" id="KKU63014.1"/>
    </source>
</evidence>
<proteinExistence type="predicted"/>
<dbReference type="EMBL" id="LCNV01000037">
    <property type="protein sequence ID" value="KKU63014.1"/>
    <property type="molecule type" value="Genomic_DNA"/>
</dbReference>
<protein>
    <submittedName>
        <fullName evidence="1">Uncharacterized protein</fullName>
    </submittedName>
</protein>
<reference evidence="1 2" key="1">
    <citation type="journal article" date="2015" name="Nature">
        <title>rRNA introns, odd ribosomes, and small enigmatic genomes across a large radiation of phyla.</title>
        <authorList>
            <person name="Brown C.T."/>
            <person name="Hug L.A."/>
            <person name="Thomas B.C."/>
            <person name="Sharon I."/>
            <person name="Castelle C.J."/>
            <person name="Singh A."/>
            <person name="Wilkins M.J."/>
            <person name="Williams K.H."/>
            <person name="Banfield J.F."/>
        </authorList>
    </citation>
    <scope>NUCLEOTIDE SEQUENCE [LARGE SCALE GENOMIC DNA]</scope>
</reference>
<evidence type="ECO:0000313" key="2">
    <source>
        <dbReference type="Proteomes" id="UP000034364"/>
    </source>
</evidence>
<dbReference type="Proteomes" id="UP000034364">
    <property type="component" value="Unassembled WGS sequence"/>
</dbReference>
<comment type="caution">
    <text evidence="1">The sequence shown here is derived from an EMBL/GenBank/DDBJ whole genome shotgun (WGS) entry which is preliminary data.</text>
</comment>
<dbReference type="PATRIC" id="fig|1618353.3.peg.968"/>
<sequence>MSSQESLFTPEELQKIIAARLIMESHAHRNLSLDCLRQAEEEKNPEVSEKLKVLALAVLKNVDRNLNIAFSLTQKRTG</sequence>
<gene>
    <name evidence="1" type="ORF">UX87_C0037G0012</name>
</gene>
<name>A0A0G1S0H6_9BACT</name>
<organism evidence="1 2">
    <name type="scientific">Candidatus Amesbacteria bacterium GW2011_GWA1_47_16</name>
    <dbReference type="NCBI Taxonomy" id="1618353"/>
    <lineage>
        <taxon>Bacteria</taxon>
        <taxon>Candidatus Amesiibacteriota</taxon>
    </lineage>
</organism>
<dbReference type="AlphaFoldDB" id="A0A0G1S0H6"/>